<protein>
    <submittedName>
        <fullName evidence="5">GNAT family N-acetyltransferase</fullName>
    </submittedName>
</protein>
<name>A0ABS6PIX7_9PSED</name>
<evidence type="ECO:0000313" key="6">
    <source>
        <dbReference type="Proteomes" id="UP000765224"/>
    </source>
</evidence>
<evidence type="ECO:0000256" key="2">
    <source>
        <dbReference type="ARBA" id="ARBA00023315"/>
    </source>
</evidence>
<dbReference type="PANTHER" id="PTHR43792:SF8">
    <property type="entry name" value="[RIBOSOMAL PROTEIN US5]-ALANINE N-ACETYLTRANSFERASE"/>
    <property type="match status" value="1"/>
</dbReference>
<dbReference type="RefSeq" id="WP_217893737.1">
    <property type="nucleotide sequence ID" value="NZ_JAHSTS010000002.1"/>
</dbReference>
<evidence type="ECO:0000259" key="4">
    <source>
        <dbReference type="PROSITE" id="PS51186"/>
    </source>
</evidence>
<dbReference type="PANTHER" id="PTHR43792">
    <property type="entry name" value="GNAT FAMILY, PUTATIVE (AFU_ORTHOLOGUE AFUA_3G00765)-RELATED-RELATED"/>
    <property type="match status" value="1"/>
</dbReference>
<dbReference type="PROSITE" id="PS51186">
    <property type="entry name" value="GNAT"/>
    <property type="match status" value="1"/>
</dbReference>
<dbReference type="Proteomes" id="UP000765224">
    <property type="component" value="Unassembled WGS sequence"/>
</dbReference>
<dbReference type="InterPro" id="IPR051531">
    <property type="entry name" value="N-acetyltransferase"/>
</dbReference>
<gene>
    <name evidence="5" type="ORF">KVG96_20905</name>
</gene>
<sequence>MEFAFIAGQQSLRLLPPDPALCTALAHALNASHVAHAEFLPWARPHTSEAQALEFLQQSQDAFSSETGERRWFIVTDDGQAVLGCIGLKPRRRNRYVVGYWANTEHSGKGYMRAALSRLLGGFPDAAFYLSASSANARSQRLAESVGFELIRVHPAARNSAQHGVQDTLAYRLNTKRQAKKSPRESAGEP</sequence>
<reference evidence="5 6" key="1">
    <citation type="submission" date="2021-06" db="EMBL/GenBank/DDBJ databases">
        <title>Updating the genus Pseudomonas: Description of 43 new species and partition of the Pseudomonas putida group.</title>
        <authorList>
            <person name="Girard L."/>
            <person name="Lood C."/>
            <person name="Vandamme P."/>
            <person name="Rokni-Zadeh H."/>
            <person name="Van Noort V."/>
            <person name="Hofte M."/>
            <person name="Lavigne R."/>
            <person name="De Mot R."/>
        </authorList>
    </citation>
    <scope>NUCLEOTIDE SEQUENCE [LARGE SCALE GENOMIC DNA]</scope>
    <source>
        <strain evidence="5 6">COR58</strain>
    </source>
</reference>
<comment type="caution">
    <text evidence="5">The sequence shown here is derived from an EMBL/GenBank/DDBJ whole genome shotgun (WGS) entry which is preliminary data.</text>
</comment>
<evidence type="ECO:0000313" key="5">
    <source>
        <dbReference type="EMBL" id="MBV4460423.1"/>
    </source>
</evidence>
<organism evidence="5 6">
    <name type="scientific">Pseudomonas ekonensis</name>
    <dbReference type="NCBI Taxonomy" id="2842353"/>
    <lineage>
        <taxon>Bacteria</taxon>
        <taxon>Pseudomonadati</taxon>
        <taxon>Pseudomonadota</taxon>
        <taxon>Gammaproteobacteria</taxon>
        <taxon>Pseudomonadales</taxon>
        <taxon>Pseudomonadaceae</taxon>
        <taxon>Pseudomonas</taxon>
    </lineage>
</organism>
<dbReference type="EMBL" id="JAHSTS010000002">
    <property type="protein sequence ID" value="MBV4460423.1"/>
    <property type="molecule type" value="Genomic_DNA"/>
</dbReference>
<accession>A0ABS6PIX7</accession>
<keyword evidence="1" id="KW-0808">Transferase</keyword>
<dbReference type="Pfam" id="PF13302">
    <property type="entry name" value="Acetyltransf_3"/>
    <property type="match status" value="1"/>
</dbReference>
<evidence type="ECO:0000256" key="3">
    <source>
        <dbReference type="SAM" id="MobiDB-lite"/>
    </source>
</evidence>
<proteinExistence type="predicted"/>
<feature type="domain" description="N-acetyltransferase" evidence="4">
    <location>
        <begin position="23"/>
        <end position="178"/>
    </location>
</feature>
<keyword evidence="2" id="KW-0012">Acyltransferase</keyword>
<evidence type="ECO:0000256" key="1">
    <source>
        <dbReference type="ARBA" id="ARBA00022679"/>
    </source>
</evidence>
<dbReference type="InterPro" id="IPR000182">
    <property type="entry name" value="GNAT_dom"/>
</dbReference>
<feature type="region of interest" description="Disordered" evidence="3">
    <location>
        <begin position="159"/>
        <end position="190"/>
    </location>
</feature>
<keyword evidence="6" id="KW-1185">Reference proteome</keyword>